<keyword evidence="2" id="KW-0812">Transmembrane</keyword>
<feature type="non-terminal residue" evidence="3">
    <location>
        <position position="85"/>
    </location>
</feature>
<sequence length="85" mass="9234">MKVSEAARDAQPIATTADKKSAGARPCISADFLFRNLSAAVAMFVAISLLGILVALWSEGWDALHHFGWKFLVTTSWNPVSEHFG</sequence>
<dbReference type="EMBL" id="AUZZ01001118">
    <property type="protein sequence ID" value="EQD65630.1"/>
    <property type="molecule type" value="Genomic_DNA"/>
</dbReference>
<name>T1CFG0_9ZZZZ</name>
<reference evidence="3" key="1">
    <citation type="submission" date="2013-08" db="EMBL/GenBank/DDBJ databases">
        <authorList>
            <person name="Mendez C."/>
            <person name="Richter M."/>
            <person name="Ferrer M."/>
            <person name="Sanchez J."/>
        </authorList>
    </citation>
    <scope>NUCLEOTIDE SEQUENCE</scope>
</reference>
<feature type="transmembrane region" description="Helical" evidence="2">
    <location>
        <begin position="37"/>
        <end position="57"/>
    </location>
</feature>
<feature type="region of interest" description="Disordered" evidence="1">
    <location>
        <begin position="1"/>
        <end position="24"/>
    </location>
</feature>
<proteinExistence type="predicted"/>
<gene>
    <name evidence="3" type="ORF">B2A_01530</name>
</gene>
<organism evidence="3">
    <name type="scientific">mine drainage metagenome</name>
    <dbReference type="NCBI Taxonomy" id="410659"/>
    <lineage>
        <taxon>unclassified sequences</taxon>
        <taxon>metagenomes</taxon>
        <taxon>ecological metagenomes</taxon>
    </lineage>
</organism>
<accession>T1CFG0</accession>
<evidence type="ECO:0000313" key="3">
    <source>
        <dbReference type="EMBL" id="EQD65630.1"/>
    </source>
</evidence>
<reference evidence="3" key="2">
    <citation type="journal article" date="2014" name="ISME J.">
        <title>Microbial stratification in low pH oxic and suboxic macroscopic growths along an acid mine drainage.</title>
        <authorList>
            <person name="Mendez-Garcia C."/>
            <person name="Mesa V."/>
            <person name="Sprenger R.R."/>
            <person name="Richter M."/>
            <person name="Diez M.S."/>
            <person name="Solano J."/>
            <person name="Bargiela R."/>
            <person name="Golyshina O.V."/>
            <person name="Manteca A."/>
            <person name="Ramos J.L."/>
            <person name="Gallego J.R."/>
            <person name="Llorente I."/>
            <person name="Martins Dos Santos V.A."/>
            <person name="Jensen O.N."/>
            <person name="Pelaez A.I."/>
            <person name="Sanchez J."/>
            <person name="Ferrer M."/>
        </authorList>
    </citation>
    <scope>NUCLEOTIDE SEQUENCE</scope>
</reference>
<keyword evidence="2" id="KW-0472">Membrane</keyword>
<evidence type="ECO:0000256" key="1">
    <source>
        <dbReference type="SAM" id="MobiDB-lite"/>
    </source>
</evidence>
<dbReference type="AlphaFoldDB" id="T1CFG0"/>
<protein>
    <submittedName>
        <fullName evidence="3">Phosphate ABC transporter, permease protein</fullName>
    </submittedName>
</protein>
<evidence type="ECO:0000256" key="2">
    <source>
        <dbReference type="SAM" id="Phobius"/>
    </source>
</evidence>
<keyword evidence="2" id="KW-1133">Transmembrane helix</keyword>
<comment type="caution">
    <text evidence="3">The sequence shown here is derived from an EMBL/GenBank/DDBJ whole genome shotgun (WGS) entry which is preliminary data.</text>
</comment>